<reference evidence="3" key="1">
    <citation type="submission" date="2015-06" db="EMBL/GenBank/DDBJ databases">
        <title>Expansion of signal transduction pathways in fungi by whole-genome duplication.</title>
        <authorList>
            <consortium name="DOE Joint Genome Institute"/>
            <person name="Corrochano L.M."/>
            <person name="Kuo A."/>
            <person name="Marcet-Houben M."/>
            <person name="Polaino S."/>
            <person name="Salamov A."/>
            <person name="Villalobos J.M."/>
            <person name="Alvarez M.I."/>
            <person name="Avalos J."/>
            <person name="Benito E.P."/>
            <person name="Benoit I."/>
            <person name="Burger G."/>
            <person name="Camino L.P."/>
            <person name="Canovas D."/>
            <person name="Cerda-Olmedo E."/>
            <person name="Cheng J.-F."/>
            <person name="Dominguez A."/>
            <person name="Elias M."/>
            <person name="Eslava A.P."/>
            <person name="Glaser F."/>
            <person name="Grimwood J."/>
            <person name="Gutierrez G."/>
            <person name="Heitman J."/>
            <person name="Henrissat B."/>
            <person name="Iturriaga E.A."/>
            <person name="Lang B.F."/>
            <person name="Lavin J.L."/>
            <person name="Lee S."/>
            <person name="Li W."/>
            <person name="Lindquist E."/>
            <person name="Lopez-Garcia S."/>
            <person name="Luque E.M."/>
            <person name="Marcos A.T."/>
            <person name="Martin J."/>
            <person name="McCluskey K."/>
            <person name="Medina H.R."/>
            <person name="Miralles-Duran A."/>
            <person name="Miyazaki A."/>
            <person name="Munoz-Torres E."/>
            <person name="Oguiza J.A."/>
            <person name="Ohm R."/>
            <person name="Olmedo M."/>
            <person name="Orejas M."/>
            <person name="Ortiz-Castellanos L."/>
            <person name="Pisabarro A.G."/>
            <person name="Rodriguez-Romero J."/>
            <person name="Ruiz-Herrera J."/>
            <person name="Ruiz-Vazquez R."/>
            <person name="Sanz C."/>
            <person name="Schackwitz W."/>
            <person name="Schmutz J."/>
            <person name="Shahriari M."/>
            <person name="Shelest E."/>
            <person name="Silva-Franco F."/>
            <person name="Soanes D."/>
            <person name="Syed K."/>
            <person name="Tagua V.G."/>
            <person name="Talbot N.J."/>
            <person name="Thon M."/>
            <person name="De vries R.P."/>
            <person name="Wiebenga A."/>
            <person name="Yadav J.S."/>
            <person name="Braun E.L."/>
            <person name="Baker S."/>
            <person name="Garre V."/>
            <person name="Horwitz B."/>
            <person name="Torres-Martinez S."/>
            <person name="Idnurm A."/>
            <person name="Herrera-Estrella A."/>
            <person name="Gabaldon T."/>
            <person name="Grigoriev I.V."/>
        </authorList>
    </citation>
    <scope>NUCLEOTIDE SEQUENCE [LARGE SCALE GENOMIC DNA]</scope>
    <source>
        <strain evidence="3">NRRL 1555(-)</strain>
    </source>
</reference>
<evidence type="ECO:0000313" key="3">
    <source>
        <dbReference type="Proteomes" id="UP000077315"/>
    </source>
</evidence>
<keyword evidence="3" id="KW-1185">Reference proteome</keyword>
<feature type="region of interest" description="Disordered" evidence="1">
    <location>
        <begin position="1"/>
        <end position="80"/>
    </location>
</feature>
<dbReference type="VEuPathDB" id="FungiDB:PHYBLDRAFT_145632"/>
<organism evidence="2 3">
    <name type="scientific">Phycomyces blakesleeanus (strain ATCC 8743b / DSM 1359 / FGSC 10004 / NBRC 33097 / NRRL 1555)</name>
    <dbReference type="NCBI Taxonomy" id="763407"/>
    <lineage>
        <taxon>Eukaryota</taxon>
        <taxon>Fungi</taxon>
        <taxon>Fungi incertae sedis</taxon>
        <taxon>Mucoromycota</taxon>
        <taxon>Mucoromycotina</taxon>
        <taxon>Mucoromycetes</taxon>
        <taxon>Mucorales</taxon>
        <taxon>Phycomycetaceae</taxon>
        <taxon>Phycomyces</taxon>
    </lineage>
</organism>
<proteinExistence type="predicted"/>
<feature type="compositionally biased region" description="Basic and acidic residues" evidence="1">
    <location>
        <begin position="20"/>
        <end position="54"/>
    </location>
</feature>
<evidence type="ECO:0000313" key="2">
    <source>
        <dbReference type="EMBL" id="OAD73229.1"/>
    </source>
</evidence>
<protein>
    <submittedName>
        <fullName evidence="2">Uncharacterized protein</fullName>
    </submittedName>
</protein>
<dbReference type="Proteomes" id="UP000077315">
    <property type="component" value="Unassembled WGS sequence"/>
</dbReference>
<accession>A0A167MLX6</accession>
<evidence type="ECO:0000256" key="1">
    <source>
        <dbReference type="SAM" id="MobiDB-lite"/>
    </source>
</evidence>
<gene>
    <name evidence="2" type="ORF">PHYBLDRAFT_145632</name>
</gene>
<name>A0A167MLX6_PHYB8</name>
<feature type="compositionally biased region" description="Basic and acidic residues" evidence="1">
    <location>
        <begin position="1"/>
        <end position="10"/>
    </location>
</feature>
<sequence length="175" mass="20403">MEEAIGDRKATPPLVSDTTKPMKLEELKDFEGKSDSKESLDKESVDTSTNRDNEENSSQDYDLSVLCSPPSPRPLLAKSYKKRRKREIDYADLTKKVKKELRESSRALEAKIEDLYKKKLVVLEHDLRIKRENEYKHKVHENITKTTMQIAQLYNWPEEKVKKALEENFNKVYGG</sequence>
<dbReference type="EMBL" id="KV440981">
    <property type="protein sequence ID" value="OAD73229.1"/>
    <property type="molecule type" value="Genomic_DNA"/>
</dbReference>
<dbReference type="RefSeq" id="XP_018291269.1">
    <property type="nucleotide sequence ID" value="XM_018431497.1"/>
</dbReference>
<dbReference type="AlphaFoldDB" id="A0A167MLX6"/>
<dbReference type="GeneID" id="28992403"/>
<dbReference type="InParanoid" id="A0A167MLX6"/>